<name>A0A8J7HDW8_9FIRM</name>
<protein>
    <submittedName>
        <fullName evidence="1">Uncharacterized protein</fullName>
    </submittedName>
</protein>
<evidence type="ECO:0000313" key="1">
    <source>
        <dbReference type="EMBL" id="MBH1942592.1"/>
    </source>
</evidence>
<comment type="caution">
    <text evidence="1">The sequence shown here is derived from an EMBL/GenBank/DDBJ whole genome shotgun (WGS) entry which is preliminary data.</text>
</comment>
<evidence type="ECO:0000313" key="2">
    <source>
        <dbReference type="Proteomes" id="UP000623269"/>
    </source>
</evidence>
<dbReference type="EMBL" id="JAEAGR010000031">
    <property type="protein sequence ID" value="MBH1942592.1"/>
    <property type="molecule type" value="Genomic_DNA"/>
</dbReference>
<dbReference type="Proteomes" id="UP000623269">
    <property type="component" value="Unassembled WGS sequence"/>
</dbReference>
<sequence length="330" mass="39853">MITREEFKSIALNFYHWCNYPAVKYKILFHLLDYKYDDRKLMELRNDFLHSDIVMQLYDEQLPDGSWGPLRDKDYSCKSIFPTTFVAIERCLYIGLTIEDKDILFMASEYLEEFLQGKSKTKLYNKNERAIPWQMSEIAFYTERIKPNNPLCDRLWNEWNYIATCAFADGEYSHDRDKRAQHEIFLTREDRLIPIPISLLLTRSKDLLRNLEDAMVNYYGKNAYLNGYFWDKSLDKFPEDFASNKTRRWFHTIKYINQFRNTKDYLSNAMEWLLSNRDLDGLWDYGSQIKDPWGYYGYFSTNRKYKYNNKVDCTMEVLNILKTYIDHNQI</sequence>
<gene>
    <name evidence="1" type="ORF">I5677_17010</name>
</gene>
<accession>A0A8J7HDW8</accession>
<organism evidence="1 2">
    <name type="scientific">Mobilitalea sibirica</name>
    <dbReference type="NCBI Taxonomy" id="1462919"/>
    <lineage>
        <taxon>Bacteria</taxon>
        <taxon>Bacillati</taxon>
        <taxon>Bacillota</taxon>
        <taxon>Clostridia</taxon>
        <taxon>Lachnospirales</taxon>
        <taxon>Lachnospiraceae</taxon>
        <taxon>Mobilitalea</taxon>
    </lineage>
</organism>
<keyword evidence="2" id="KW-1185">Reference proteome</keyword>
<reference evidence="1" key="1">
    <citation type="submission" date="2020-12" db="EMBL/GenBank/DDBJ databases">
        <title>M. sibirica DSM 26468T genome.</title>
        <authorList>
            <person name="Thieme N."/>
            <person name="Rettenmaier R."/>
            <person name="Zverlov V."/>
            <person name="Liebl W."/>
        </authorList>
    </citation>
    <scope>NUCLEOTIDE SEQUENCE</scope>
    <source>
        <strain evidence="1">DSM 26468</strain>
    </source>
</reference>
<dbReference type="AlphaFoldDB" id="A0A8J7HDW8"/>
<proteinExistence type="predicted"/>
<dbReference type="RefSeq" id="WP_197662845.1">
    <property type="nucleotide sequence ID" value="NZ_JAEAGR010000031.1"/>
</dbReference>